<proteinExistence type="predicted"/>
<protein>
    <submittedName>
        <fullName evidence="1">Uncharacterized protein</fullName>
    </submittedName>
</protein>
<accession>A0A6C0KJ85</accession>
<reference evidence="1" key="1">
    <citation type="journal article" date="2020" name="Nature">
        <title>Giant virus diversity and host interactions through global metagenomics.</title>
        <authorList>
            <person name="Schulz F."/>
            <person name="Roux S."/>
            <person name="Paez-Espino D."/>
            <person name="Jungbluth S."/>
            <person name="Walsh D.A."/>
            <person name="Denef V.J."/>
            <person name="McMahon K.D."/>
            <person name="Konstantinidis K.T."/>
            <person name="Eloe-Fadrosh E.A."/>
            <person name="Kyrpides N.C."/>
            <person name="Woyke T."/>
        </authorList>
    </citation>
    <scope>NUCLEOTIDE SEQUENCE</scope>
    <source>
        <strain evidence="1">GVMAG-S-3300012000-57</strain>
    </source>
</reference>
<organism evidence="1">
    <name type="scientific">viral metagenome</name>
    <dbReference type="NCBI Taxonomy" id="1070528"/>
    <lineage>
        <taxon>unclassified sequences</taxon>
        <taxon>metagenomes</taxon>
        <taxon>organismal metagenomes</taxon>
    </lineage>
</organism>
<sequence>MHGSKYANIGTVILYLEPVLNTYLGQYMNILTVSDMPTGPLRDLVSRIWSEKLSPFTVSSPFDVDDSCKLVVCRYPRSKPSMNHVDGFMMAKDIPAVLSYLQTHGYKIDTDLTKIIQRSGVSIGEGTRKMICLFSYTPMKI</sequence>
<dbReference type="EMBL" id="MN740901">
    <property type="protein sequence ID" value="QHU17343.1"/>
    <property type="molecule type" value="Genomic_DNA"/>
</dbReference>
<name>A0A6C0KJ85_9ZZZZ</name>
<dbReference type="AlphaFoldDB" id="A0A6C0KJ85"/>
<evidence type="ECO:0000313" key="1">
    <source>
        <dbReference type="EMBL" id="QHU17343.1"/>
    </source>
</evidence>